<keyword evidence="6 14" id="KW-0238">DNA-binding</keyword>
<dbReference type="CDD" id="cd06953">
    <property type="entry name" value="NR_LBD_DHR4_like"/>
    <property type="match status" value="1"/>
</dbReference>
<keyword evidence="5 14" id="KW-0805">Transcription regulation</keyword>
<feature type="compositionally biased region" description="Basic and acidic residues" evidence="15">
    <location>
        <begin position="165"/>
        <end position="177"/>
    </location>
</feature>
<gene>
    <name evidence="19" type="primary">NR6A1</name>
</gene>
<evidence type="ECO:0000256" key="5">
    <source>
        <dbReference type="ARBA" id="ARBA00023015"/>
    </source>
</evidence>
<keyword evidence="3 14" id="KW-0863">Zinc-finger</keyword>
<dbReference type="PANTHER" id="PTHR48092">
    <property type="entry name" value="KNIRPS-RELATED PROTEIN-RELATED"/>
    <property type="match status" value="1"/>
</dbReference>
<comment type="subcellular location">
    <subcellularLocation>
        <location evidence="1 14">Nucleus</location>
    </subcellularLocation>
</comment>
<dbReference type="GO" id="GO:0008270">
    <property type="term" value="F:zinc ion binding"/>
    <property type="evidence" value="ECO:0007669"/>
    <property type="project" value="UniProtKB-KW"/>
</dbReference>
<evidence type="ECO:0000259" key="17">
    <source>
        <dbReference type="PROSITE" id="PS51843"/>
    </source>
</evidence>
<keyword evidence="18" id="KW-1185">Reference proteome</keyword>
<dbReference type="CTD" id="2649"/>
<dbReference type="Pfam" id="PF00104">
    <property type="entry name" value="Hormone_recep"/>
    <property type="match status" value="1"/>
</dbReference>
<reference evidence="19" key="1">
    <citation type="submission" date="2025-08" db="UniProtKB">
        <authorList>
            <consortium name="RefSeq"/>
        </authorList>
    </citation>
    <scope>IDENTIFICATION</scope>
</reference>
<evidence type="ECO:0000313" key="19">
    <source>
        <dbReference type="RefSeq" id="XP_007450319.1"/>
    </source>
</evidence>
<evidence type="ECO:0000256" key="12">
    <source>
        <dbReference type="ARBA" id="ARBA00073253"/>
    </source>
</evidence>
<dbReference type="FunFam" id="1.10.565.10:FF:000015">
    <property type="entry name" value="Nuclear receptor subfamily 6 group A member 1"/>
    <property type="match status" value="1"/>
</dbReference>
<accession>A0A340WTB6</accession>
<dbReference type="CDD" id="cd07169">
    <property type="entry name" value="NR_DBD_GCNF_like"/>
    <property type="match status" value="1"/>
</dbReference>
<feature type="region of interest" description="Disordered" evidence="15">
    <location>
        <begin position="1"/>
        <end position="32"/>
    </location>
</feature>
<evidence type="ECO:0000256" key="8">
    <source>
        <dbReference type="ARBA" id="ARBA00023170"/>
    </source>
</evidence>
<dbReference type="AlphaFoldDB" id="A0A340WTB6"/>
<evidence type="ECO:0000256" key="1">
    <source>
        <dbReference type="ARBA" id="ARBA00004123"/>
    </source>
</evidence>
<dbReference type="SMART" id="SM00399">
    <property type="entry name" value="ZnF_C4"/>
    <property type="match status" value="1"/>
</dbReference>
<comment type="subunit">
    <text evidence="11">Homodimer. Interacts with UIMC1.</text>
</comment>
<feature type="region of interest" description="Disordered" evidence="15">
    <location>
        <begin position="162"/>
        <end position="198"/>
    </location>
</feature>
<dbReference type="SUPFAM" id="SSF57716">
    <property type="entry name" value="Glucocorticoid receptor-like (DNA-binding domain)"/>
    <property type="match status" value="1"/>
</dbReference>
<dbReference type="GO" id="GO:0003700">
    <property type="term" value="F:DNA-binding transcription factor activity"/>
    <property type="evidence" value="ECO:0007669"/>
    <property type="project" value="InterPro"/>
</dbReference>
<dbReference type="STRING" id="118797.A0A340WTB6"/>
<dbReference type="FunCoup" id="A0A340WTB6">
    <property type="interactions" value="53"/>
</dbReference>
<dbReference type="InterPro" id="IPR001628">
    <property type="entry name" value="Znf_hrmn_rcpt"/>
</dbReference>
<dbReference type="RefSeq" id="XP_007450319.1">
    <property type="nucleotide sequence ID" value="XM_007450257.1"/>
</dbReference>
<dbReference type="InterPro" id="IPR013088">
    <property type="entry name" value="Znf_NHR/GATA"/>
</dbReference>
<sequence length="721" mass="80330">MERDERPPSGGGGGGGSAGFLEPPAALPPPPRNGFCQDELAELDPSTISVPDDRAEQRTCLICGDRATGLHYGIISCEGCKGFFKRSICNKRVYRCSRDKNCVMSRKQRNRCQYCRLLKCLQMGMNRKAIREDGMPGGRNKSIGPVQISEEEIERIMSGQEFEEEATHWSNHGDSDHSSPGNRASESNQPSPGSTLSSRSVELNGFMAFRDQYMGMSVPPHYQYIPHLFSYSAHSPLLPPQARSLDPQSYSLIHQLVSAEDLEPLGTPMLIEDGYAVTQAELFALLCRLADELLFRQIAWIKKLPFFCELSIKDYTCLLSSTWQELILLSSLTVYSKQIFGELADVTAKYSPSDEELHRFSDEGMEVIERLIYLYHKFHQLKVSNEEYACMKAINFLNQDIRGLTSASQLEQLNKRYWYICQDFTEYKYTHQPNRFPDLMMCLPEIRYIAGKMVNVPLEQLPLLESGIRRFTKQSGYGLDPLFFHYLPHLVLGNVPYPLGFGQQSHKGKVTVLRRKLRYYERKGGEEEEDGRTGPAYCPPAASRGVKELPCAHGRHCPTWAAGASARTPGAQCPPSSSVRARLPLQKRSDLPGLASASRPQILPFIPLSERDGTWCARGLGASARRTKAPAPTKARGLGVEAQTKLTAPKGPSLQPSDLSLSVAASLRMHNCGISRLEDRGFLALLFSTLSRALGAPRGSGRSRVRAGAFLSRVSIFSFEK</sequence>
<feature type="domain" description="NR LBD" evidence="17">
    <location>
        <begin position="248"/>
        <end position="479"/>
    </location>
</feature>
<evidence type="ECO:0000256" key="2">
    <source>
        <dbReference type="ARBA" id="ARBA00022723"/>
    </source>
</evidence>
<organism evidence="18 19">
    <name type="scientific">Lipotes vexillifer</name>
    <name type="common">Yangtze river dolphin</name>
    <dbReference type="NCBI Taxonomy" id="118797"/>
    <lineage>
        <taxon>Eukaryota</taxon>
        <taxon>Metazoa</taxon>
        <taxon>Chordata</taxon>
        <taxon>Craniata</taxon>
        <taxon>Vertebrata</taxon>
        <taxon>Euteleostomi</taxon>
        <taxon>Mammalia</taxon>
        <taxon>Eutheria</taxon>
        <taxon>Laurasiatheria</taxon>
        <taxon>Artiodactyla</taxon>
        <taxon>Whippomorpha</taxon>
        <taxon>Cetacea</taxon>
        <taxon>Odontoceti</taxon>
        <taxon>Lipotidae</taxon>
        <taxon>Lipotes</taxon>
    </lineage>
</organism>
<dbReference type="PRINTS" id="PR00398">
    <property type="entry name" value="STRDHORMONER"/>
</dbReference>
<comment type="similarity">
    <text evidence="10">Belongs to the nuclear hormone receptor family. NR6 subfamily.</text>
</comment>
<name>A0A340WTB6_LIPVE</name>
<feature type="domain" description="Nuclear receptor" evidence="16">
    <location>
        <begin position="57"/>
        <end position="132"/>
    </location>
</feature>
<evidence type="ECO:0000256" key="6">
    <source>
        <dbReference type="ARBA" id="ARBA00023125"/>
    </source>
</evidence>
<dbReference type="Proteomes" id="UP000265300">
    <property type="component" value="Unplaced"/>
</dbReference>
<feature type="compositionally biased region" description="Gly residues" evidence="15">
    <location>
        <begin position="9"/>
        <end position="18"/>
    </location>
</feature>
<keyword evidence="8 14" id="KW-0675">Receptor</keyword>
<dbReference type="PROSITE" id="PS51843">
    <property type="entry name" value="NR_LBD"/>
    <property type="match status" value="1"/>
</dbReference>
<dbReference type="SMART" id="SM00430">
    <property type="entry name" value="HOLI"/>
    <property type="match status" value="1"/>
</dbReference>
<dbReference type="Gene3D" id="3.30.50.10">
    <property type="entry name" value="Erythroid Transcription Factor GATA-1, subunit A"/>
    <property type="match status" value="1"/>
</dbReference>
<dbReference type="GO" id="GO:0005634">
    <property type="term" value="C:nucleus"/>
    <property type="evidence" value="ECO:0007669"/>
    <property type="project" value="UniProtKB-SubCell"/>
</dbReference>
<keyword evidence="2 14" id="KW-0479">Metal-binding</keyword>
<dbReference type="SUPFAM" id="SSF48508">
    <property type="entry name" value="Nuclear receptor ligand-binding domain"/>
    <property type="match status" value="1"/>
</dbReference>
<keyword evidence="4 14" id="KW-0862">Zinc</keyword>
<dbReference type="PROSITE" id="PS51030">
    <property type="entry name" value="NUCLEAR_REC_DBD_2"/>
    <property type="match status" value="1"/>
</dbReference>
<dbReference type="InterPro" id="IPR000536">
    <property type="entry name" value="Nucl_hrmn_rcpt_lig-bd"/>
</dbReference>
<dbReference type="InterPro" id="IPR035500">
    <property type="entry name" value="NHR-like_dom_sf"/>
</dbReference>
<evidence type="ECO:0000259" key="16">
    <source>
        <dbReference type="PROSITE" id="PS51030"/>
    </source>
</evidence>
<evidence type="ECO:0000256" key="10">
    <source>
        <dbReference type="ARBA" id="ARBA00037977"/>
    </source>
</evidence>
<evidence type="ECO:0000313" key="18">
    <source>
        <dbReference type="Proteomes" id="UP000265300"/>
    </source>
</evidence>
<evidence type="ECO:0000256" key="13">
    <source>
        <dbReference type="ARBA" id="ARBA00080824"/>
    </source>
</evidence>
<dbReference type="Gene3D" id="1.10.565.10">
    <property type="entry name" value="Retinoid X Receptor"/>
    <property type="match status" value="1"/>
</dbReference>
<dbReference type="InParanoid" id="A0A340WTB6"/>
<dbReference type="GeneID" id="103084103"/>
<keyword evidence="7 14" id="KW-0804">Transcription</keyword>
<evidence type="ECO:0000256" key="15">
    <source>
        <dbReference type="SAM" id="MobiDB-lite"/>
    </source>
</evidence>
<protein>
    <recommendedName>
        <fullName evidence="12">Nuclear receptor subfamily 6 group A member 1</fullName>
    </recommendedName>
    <alternativeName>
        <fullName evidence="13">Germ cell nuclear factor</fullName>
    </alternativeName>
</protein>
<dbReference type="InterPro" id="IPR001723">
    <property type="entry name" value="Nuclear_hrmn_rcpt"/>
</dbReference>
<dbReference type="Pfam" id="PF00105">
    <property type="entry name" value="zf-C4"/>
    <property type="match status" value="1"/>
</dbReference>
<dbReference type="GO" id="GO:0043565">
    <property type="term" value="F:sequence-specific DNA binding"/>
    <property type="evidence" value="ECO:0007669"/>
    <property type="project" value="InterPro"/>
</dbReference>
<evidence type="ECO:0000256" key="14">
    <source>
        <dbReference type="RuleBase" id="RU004334"/>
    </source>
</evidence>
<keyword evidence="9 14" id="KW-0539">Nucleus</keyword>
<feature type="compositionally biased region" description="Polar residues" evidence="15">
    <location>
        <begin position="178"/>
        <end position="198"/>
    </location>
</feature>
<evidence type="ECO:0000256" key="3">
    <source>
        <dbReference type="ARBA" id="ARBA00022771"/>
    </source>
</evidence>
<evidence type="ECO:0000256" key="7">
    <source>
        <dbReference type="ARBA" id="ARBA00023163"/>
    </source>
</evidence>
<evidence type="ECO:0000256" key="11">
    <source>
        <dbReference type="ARBA" id="ARBA00064559"/>
    </source>
</evidence>
<dbReference type="FunFam" id="3.30.50.10:FF:000006">
    <property type="entry name" value="Nuclear receptor subfamily 5 group A member"/>
    <property type="match status" value="1"/>
</dbReference>
<dbReference type="PRINTS" id="PR00047">
    <property type="entry name" value="STROIDFINGER"/>
</dbReference>
<dbReference type="KEGG" id="lve:103084103"/>
<evidence type="ECO:0000256" key="9">
    <source>
        <dbReference type="ARBA" id="ARBA00023242"/>
    </source>
</evidence>
<dbReference type="PROSITE" id="PS00031">
    <property type="entry name" value="NUCLEAR_REC_DBD_1"/>
    <property type="match status" value="1"/>
</dbReference>
<evidence type="ECO:0000256" key="4">
    <source>
        <dbReference type="ARBA" id="ARBA00022833"/>
    </source>
</evidence>
<dbReference type="InterPro" id="IPR050200">
    <property type="entry name" value="Nuclear_hormone_rcpt_NR3"/>
</dbReference>
<dbReference type="GO" id="GO:2000741">
    <property type="term" value="P:positive regulation of mesenchymal stem cell differentiation"/>
    <property type="evidence" value="ECO:0007669"/>
    <property type="project" value="UniProtKB-ARBA"/>
</dbReference>
<proteinExistence type="inferred from homology"/>
<dbReference type="OrthoDB" id="10006908at2759"/>